<evidence type="ECO:0000259" key="1">
    <source>
        <dbReference type="PROSITE" id="PS51725"/>
    </source>
</evidence>
<dbReference type="PROSITE" id="PS51725">
    <property type="entry name" value="ABM"/>
    <property type="match status" value="1"/>
</dbReference>
<dbReference type="Gene3D" id="3.30.70.100">
    <property type="match status" value="1"/>
</dbReference>
<keyword evidence="2" id="KW-0560">Oxidoreductase</keyword>
<proteinExistence type="predicted"/>
<dbReference type="eggNOG" id="COG1359">
    <property type="taxonomic scope" value="Bacteria"/>
</dbReference>
<accession>A0A099J3K6</accession>
<organism evidence="2 4">
    <name type="scientific">Cryobacterium roopkundense</name>
    <dbReference type="NCBI Taxonomy" id="1001240"/>
    <lineage>
        <taxon>Bacteria</taxon>
        <taxon>Bacillati</taxon>
        <taxon>Actinomycetota</taxon>
        <taxon>Actinomycetes</taxon>
        <taxon>Micrococcales</taxon>
        <taxon>Microbacteriaceae</taxon>
        <taxon>Cryobacterium</taxon>
    </lineage>
</organism>
<keyword evidence="2" id="KW-0503">Monooxygenase</keyword>
<dbReference type="EMBL" id="JACHBQ010000001">
    <property type="protein sequence ID" value="MBB5641067.1"/>
    <property type="molecule type" value="Genomic_DNA"/>
</dbReference>
<dbReference type="OrthoDB" id="3695636at2"/>
<reference evidence="2 4" key="1">
    <citation type="submission" date="2014-08" db="EMBL/GenBank/DDBJ databases">
        <authorList>
            <person name="Sisinthy S."/>
        </authorList>
    </citation>
    <scope>NUCLEOTIDE SEQUENCE [LARGE SCALE GENOMIC DNA]</scope>
    <source>
        <strain evidence="2 4">RuG17</strain>
    </source>
</reference>
<evidence type="ECO:0000313" key="3">
    <source>
        <dbReference type="EMBL" id="MBB5641067.1"/>
    </source>
</evidence>
<dbReference type="EMBL" id="JPXF01000048">
    <property type="protein sequence ID" value="KGJ72931.1"/>
    <property type="molecule type" value="Genomic_DNA"/>
</dbReference>
<sequence length="105" mass="11577">MSQIAVLITHRTKPGQRDAVRAIWHRHMAPAVQANDGHDAYFYCVDPAVPDVVCAFQVYRDAAASAAFLTTAAYRDYEHEVTPFLLGPPDVKQLVPVWSKASPGI</sequence>
<comment type="caution">
    <text evidence="2">The sequence shown here is derived from an EMBL/GenBank/DDBJ whole genome shotgun (WGS) entry which is preliminary data.</text>
</comment>
<evidence type="ECO:0000313" key="4">
    <source>
        <dbReference type="Proteomes" id="UP000029864"/>
    </source>
</evidence>
<dbReference type="GO" id="GO:0004497">
    <property type="term" value="F:monooxygenase activity"/>
    <property type="evidence" value="ECO:0007669"/>
    <property type="project" value="UniProtKB-KW"/>
</dbReference>
<dbReference type="AlphaFoldDB" id="A0A099J3K6"/>
<dbReference type="Proteomes" id="UP000561726">
    <property type="component" value="Unassembled WGS sequence"/>
</dbReference>
<name>A0A099J3K6_9MICO</name>
<evidence type="ECO:0000313" key="2">
    <source>
        <dbReference type="EMBL" id="KGJ72931.1"/>
    </source>
</evidence>
<dbReference type="SUPFAM" id="SSF54909">
    <property type="entry name" value="Dimeric alpha+beta barrel"/>
    <property type="match status" value="1"/>
</dbReference>
<dbReference type="Pfam" id="PF03992">
    <property type="entry name" value="ABM"/>
    <property type="match status" value="1"/>
</dbReference>
<keyword evidence="4" id="KW-1185">Reference proteome</keyword>
<gene>
    <name evidence="3" type="ORF">BJ997_001615</name>
    <name evidence="2" type="ORF">GY21_11940</name>
</gene>
<dbReference type="Proteomes" id="UP000029864">
    <property type="component" value="Unassembled WGS sequence"/>
</dbReference>
<protein>
    <submittedName>
        <fullName evidence="2 3">Monooxygenase</fullName>
    </submittedName>
</protein>
<dbReference type="InterPro" id="IPR011008">
    <property type="entry name" value="Dimeric_a/b-barrel"/>
</dbReference>
<evidence type="ECO:0000313" key="5">
    <source>
        <dbReference type="Proteomes" id="UP000561726"/>
    </source>
</evidence>
<feature type="domain" description="ABM" evidence="1">
    <location>
        <begin position="4"/>
        <end position="94"/>
    </location>
</feature>
<dbReference type="InterPro" id="IPR007138">
    <property type="entry name" value="ABM_dom"/>
</dbReference>
<dbReference type="RefSeq" id="WP_035836961.1">
    <property type="nucleotide sequence ID" value="NZ_JACHBQ010000001.1"/>
</dbReference>
<reference evidence="3 5" key="2">
    <citation type="submission" date="2020-08" db="EMBL/GenBank/DDBJ databases">
        <title>Sequencing the genomes of 1000 actinobacteria strains.</title>
        <authorList>
            <person name="Klenk H.-P."/>
        </authorList>
    </citation>
    <scope>NUCLEOTIDE SEQUENCE [LARGE SCALE GENOMIC DNA]</scope>
    <source>
        <strain evidence="3 5">DSM 21065</strain>
    </source>
</reference>